<evidence type="ECO:0000259" key="7">
    <source>
        <dbReference type="Pfam" id="PF19055"/>
    </source>
</evidence>
<feature type="transmembrane region" description="Helical" evidence="6">
    <location>
        <begin position="251"/>
        <end position="269"/>
    </location>
</feature>
<dbReference type="Pfam" id="PF19055">
    <property type="entry name" value="ABC2_membrane_7"/>
    <property type="match status" value="1"/>
</dbReference>
<organism evidence="8 9">
    <name type="scientific">Cymbomonas tetramitiformis</name>
    <dbReference type="NCBI Taxonomy" id="36881"/>
    <lineage>
        <taxon>Eukaryota</taxon>
        <taxon>Viridiplantae</taxon>
        <taxon>Chlorophyta</taxon>
        <taxon>Pyramimonadophyceae</taxon>
        <taxon>Pyramimonadales</taxon>
        <taxon>Pyramimonadaceae</taxon>
        <taxon>Cymbomonas</taxon>
    </lineage>
</organism>
<evidence type="ECO:0000313" key="9">
    <source>
        <dbReference type="Proteomes" id="UP001190700"/>
    </source>
</evidence>
<dbReference type="InterPro" id="IPR043926">
    <property type="entry name" value="ABCG_dom"/>
</dbReference>
<evidence type="ECO:0000256" key="4">
    <source>
        <dbReference type="ARBA" id="ARBA00022989"/>
    </source>
</evidence>
<dbReference type="Proteomes" id="UP001190700">
    <property type="component" value="Unassembled WGS sequence"/>
</dbReference>
<feature type="transmembrane region" description="Helical" evidence="6">
    <location>
        <begin position="186"/>
        <end position="208"/>
    </location>
</feature>
<feature type="transmembrane region" description="Helical" evidence="6">
    <location>
        <begin position="358"/>
        <end position="377"/>
    </location>
</feature>
<comment type="caution">
    <text evidence="8">The sequence shown here is derived from an EMBL/GenBank/DDBJ whole genome shotgun (WGS) entry which is preliminary data.</text>
</comment>
<dbReference type="Gene3D" id="3.40.50.300">
    <property type="entry name" value="P-loop containing nucleotide triphosphate hydrolases"/>
    <property type="match status" value="1"/>
</dbReference>
<evidence type="ECO:0000256" key="5">
    <source>
        <dbReference type="ARBA" id="ARBA00023136"/>
    </source>
</evidence>
<proteinExistence type="predicted"/>
<feature type="transmembrane region" description="Helical" evidence="6">
    <location>
        <begin position="445"/>
        <end position="465"/>
    </location>
</feature>
<gene>
    <name evidence="8" type="ORF">CYMTET_5364</name>
</gene>
<feature type="transmembrane region" description="Helical" evidence="6">
    <location>
        <begin position="220"/>
        <end position="239"/>
    </location>
</feature>
<dbReference type="InterPro" id="IPR027417">
    <property type="entry name" value="P-loop_NTPase"/>
</dbReference>
<evidence type="ECO:0000256" key="1">
    <source>
        <dbReference type="ARBA" id="ARBA00004141"/>
    </source>
</evidence>
<keyword evidence="2" id="KW-0813">Transport</keyword>
<name>A0AAE0GZL8_9CHLO</name>
<feature type="transmembrane region" description="Helical" evidence="6">
    <location>
        <begin position="331"/>
        <end position="351"/>
    </location>
</feature>
<keyword evidence="9" id="KW-1185">Reference proteome</keyword>
<dbReference type="PANTHER" id="PTHR48041:SF91">
    <property type="entry name" value="ABC TRANSPORTER G FAMILY MEMBER 28"/>
    <property type="match status" value="1"/>
</dbReference>
<sequence length="466" mass="52203">MLFNGTHAGIEMVSLPSVLFLDEPTSGLDSTTSFTCVDALSSIAKNGVNVALVVHQPSYQLFQLLSHVLFLGFGGRTVYLGLTANALSYFEGNGFRCPALWNPADFLMDIIACKVEIVKGQEITLDDLCRLWEASEHNRSCQNVLQGHQVQGAETQKDPAEVEVTSIEMDRFAEDVPVKQMTLHELLAAAVTYEAPTFLMSVWLFLIRAWLQYLKQPGQILMDLLLHMCSGMVVGLLYSNVEFHKLQEMNFMYTFALGLTIGMSSLRVFGAERVVFWREAAPGAGMNLDRNAYFVAKNISEIPRLCLLCVMLASLFYPMSSPRCPFSRHFLITFSGAFFVSGWAYLVSILLDEKGAQLGMVILVLVFSMFAGVTPTLDEIDENTFIGPMLAWMSYARWCIEALYINETERMEYAWRMPHNFLKSSRDSVLAGLSRYKYTERIDGVNILMNVIFGTASGELLALLIM</sequence>
<dbReference type="SUPFAM" id="SSF52540">
    <property type="entry name" value="P-loop containing nucleoside triphosphate hydrolases"/>
    <property type="match status" value="1"/>
</dbReference>
<evidence type="ECO:0000256" key="2">
    <source>
        <dbReference type="ARBA" id="ARBA00022448"/>
    </source>
</evidence>
<feature type="domain" description="ABC transporter family G" evidence="7">
    <location>
        <begin position="55"/>
        <end position="415"/>
    </location>
</feature>
<keyword evidence="5 6" id="KW-0472">Membrane</keyword>
<accession>A0AAE0GZL8</accession>
<dbReference type="AlphaFoldDB" id="A0AAE0GZL8"/>
<comment type="subcellular location">
    <subcellularLocation>
        <location evidence="1">Membrane</location>
        <topology evidence="1">Multi-pass membrane protein</topology>
    </subcellularLocation>
</comment>
<dbReference type="EMBL" id="LGRX02001000">
    <property type="protein sequence ID" value="KAK3287112.1"/>
    <property type="molecule type" value="Genomic_DNA"/>
</dbReference>
<evidence type="ECO:0000256" key="6">
    <source>
        <dbReference type="SAM" id="Phobius"/>
    </source>
</evidence>
<dbReference type="InterPro" id="IPR050352">
    <property type="entry name" value="ABCG_transporters"/>
</dbReference>
<keyword evidence="4 6" id="KW-1133">Transmembrane helix</keyword>
<dbReference type="GO" id="GO:0140359">
    <property type="term" value="F:ABC-type transporter activity"/>
    <property type="evidence" value="ECO:0007669"/>
    <property type="project" value="InterPro"/>
</dbReference>
<evidence type="ECO:0000313" key="8">
    <source>
        <dbReference type="EMBL" id="KAK3287112.1"/>
    </source>
</evidence>
<reference evidence="8 9" key="1">
    <citation type="journal article" date="2015" name="Genome Biol. Evol.">
        <title>Comparative Genomics of a Bacterivorous Green Alga Reveals Evolutionary Causalities and Consequences of Phago-Mixotrophic Mode of Nutrition.</title>
        <authorList>
            <person name="Burns J.A."/>
            <person name="Paasch A."/>
            <person name="Narechania A."/>
            <person name="Kim E."/>
        </authorList>
    </citation>
    <scope>NUCLEOTIDE SEQUENCE [LARGE SCALE GENOMIC DNA]</scope>
    <source>
        <strain evidence="8 9">PLY_AMNH</strain>
    </source>
</reference>
<dbReference type="PANTHER" id="PTHR48041">
    <property type="entry name" value="ABC TRANSPORTER G FAMILY MEMBER 28"/>
    <property type="match status" value="1"/>
</dbReference>
<evidence type="ECO:0000256" key="3">
    <source>
        <dbReference type="ARBA" id="ARBA00022692"/>
    </source>
</evidence>
<protein>
    <recommendedName>
        <fullName evidence="7">ABC transporter family G domain-containing protein</fullName>
    </recommendedName>
</protein>
<dbReference type="GO" id="GO:0016020">
    <property type="term" value="C:membrane"/>
    <property type="evidence" value="ECO:0007669"/>
    <property type="project" value="UniProtKB-SubCell"/>
</dbReference>
<feature type="transmembrane region" description="Helical" evidence="6">
    <location>
        <begin position="302"/>
        <end position="319"/>
    </location>
</feature>
<keyword evidence="3 6" id="KW-0812">Transmembrane</keyword>